<keyword evidence="3" id="KW-0012">Acyltransferase</keyword>
<dbReference type="PANTHER" id="PTHR12510">
    <property type="entry name" value="TROPONIN C-AKIN-1 PROTEIN"/>
    <property type="match status" value="1"/>
</dbReference>
<dbReference type="InterPro" id="IPR013024">
    <property type="entry name" value="GGCT-like"/>
</dbReference>
<dbReference type="AlphaFoldDB" id="A0A9D4YEE2"/>
<dbReference type="Proteomes" id="UP001058974">
    <property type="component" value="Chromosome 2"/>
</dbReference>
<dbReference type="SUPFAM" id="SSF110857">
    <property type="entry name" value="Gamma-glutamyl cyclotransferase-like"/>
    <property type="match status" value="1"/>
</dbReference>
<proteinExistence type="inferred from homology"/>
<gene>
    <name evidence="7" type="ORF">KIW84_023974</name>
</gene>
<dbReference type="Gene3D" id="3.10.490.10">
    <property type="entry name" value="Gamma-glutamyl cyclotransferase-like"/>
    <property type="match status" value="1"/>
</dbReference>
<comment type="similarity">
    <text evidence="2 5">Belongs to the gamma-glutamylcyclotransferase family.</text>
</comment>
<dbReference type="PANTHER" id="PTHR12510:SF15">
    <property type="entry name" value="GAMMA-GLUTAMYLCYCLOTRANSFERASE FAMILY PROTEIN"/>
    <property type="match status" value="1"/>
</dbReference>
<evidence type="ECO:0000256" key="1">
    <source>
        <dbReference type="ARBA" id="ARBA00002782"/>
    </source>
</evidence>
<dbReference type="InterPro" id="IPR009288">
    <property type="entry name" value="AIG2-like_dom"/>
</dbReference>
<accession>A0A9D4YEE2</accession>
<keyword evidence="8" id="KW-1185">Reference proteome</keyword>
<evidence type="ECO:0000313" key="7">
    <source>
        <dbReference type="EMBL" id="KAI5438058.1"/>
    </source>
</evidence>
<name>A0A9D4YEE2_PEA</name>
<sequence length="188" mass="21036">MAKAKPNLIFAYGTLKRGFPNHGLMQDLKTNDDLVFMDTSHTEDPYPLVCGPQGIPYLINLPGSGHCVKGEVYAVSDDAVVRLDEFEGVKYGYYERIPVVVVTDGGEKVKAEGYFGHRNFGEILWKKKGQVGLIEYGENEAKEYVKKEDRPGGFCICIALQALQEEFIKHIQITNNLHNSSHTNQIAE</sequence>
<dbReference type="EMBL" id="JAMSHJ010000002">
    <property type="protein sequence ID" value="KAI5438058.1"/>
    <property type="molecule type" value="Genomic_DNA"/>
</dbReference>
<evidence type="ECO:0000256" key="5">
    <source>
        <dbReference type="RuleBase" id="RU367036"/>
    </source>
</evidence>
<comment type="caution">
    <text evidence="7">The sequence shown here is derived from an EMBL/GenBank/DDBJ whole genome shotgun (WGS) entry which is preliminary data.</text>
</comment>
<keyword evidence="3" id="KW-0808">Transferase</keyword>
<reference evidence="7 8" key="1">
    <citation type="journal article" date="2022" name="Nat. Genet.">
        <title>Improved pea reference genome and pan-genome highlight genomic features and evolutionary characteristics.</title>
        <authorList>
            <person name="Yang T."/>
            <person name="Liu R."/>
            <person name="Luo Y."/>
            <person name="Hu S."/>
            <person name="Wang D."/>
            <person name="Wang C."/>
            <person name="Pandey M.K."/>
            <person name="Ge S."/>
            <person name="Xu Q."/>
            <person name="Li N."/>
            <person name="Li G."/>
            <person name="Huang Y."/>
            <person name="Saxena R.K."/>
            <person name="Ji Y."/>
            <person name="Li M."/>
            <person name="Yan X."/>
            <person name="He Y."/>
            <person name="Liu Y."/>
            <person name="Wang X."/>
            <person name="Xiang C."/>
            <person name="Varshney R.K."/>
            <person name="Ding H."/>
            <person name="Gao S."/>
            <person name="Zong X."/>
        </authorList>
    </citation>
    <scope>NUCLEOTIDE SEQUENCE [LARGE SCALE GENOMIC DNA]</scope>
    <source>
        <strain evidence="7 8">cv. Zhongwan 6</strain>
    </source>
</reference>
<dbReference type="GO" id="GO:0061929">
    <property type="term" value="F:gamma-glutamylaminecyclotransferase activity"/>
    <property type="evidence" value="ECO:0007669"/>
    <property type="project" value="InterPro"/>
</dbReference>
<feature type="domain" description="Gamma-glutamylcyclotransferase AIG2-like" evidence="6">
    <location>
        <begin position="9"/>
        <end position="118"/>
    </location>
</feature>
<evidence type="ECO:0000256" key="3">
    <source>
        <dbReference type="ARBA" id="ARBA00023315"/>
    </source>
</evidence>
<organism evidence="7 8">
    <name type="scientific">Pisum sativum</name>
    <name type="common">Garden pea</name>
    <name type="synonym">Lathyrus oleraceus</name>
    <dbReference type="NCBI Taxonomy" id="3888"/>
    <lineage>
        <taxon>Eukaryota</taxon>
        <taxon>Viridiplantae</taxon>
        <taxon>Streptophyta</taxon>
        <taxon>Embryophyta</taxon>
        <taxon>Tracheophyta</taxon>
        <taxon>Spermatophyta</taxon>
        <taxon>Magnoliopsida</taxon>
        <taxon>eudicotyledons</taxon>
        <taxon>Gunneridae</taxon>
        <taxon>Pentapetalae</taxon>
        <taxon>rosids</taxon>
        <taxon>fabids</taxon>
        <taxon>Fabales</taxon>
        <taxon>Fabaceae</taxon>
        <taxon>Papilionoideae</taxon>
        <taxon>50 kb inversion clade</taxon>
        <taxon>NPAAA clade</taxon>
        <taxon>Hologalegina</taxon>
        <taxon>IRL clade</taxon>
        <taxon>Fabeae</taxon>
        <taxon>Lathyrus</taxon>
    </lineage>
</organism>
<protein>
    <recommendedName>
        <fullName evidence="5">Gamma-glutamylcyclotransferase family protein</fullName>
    </recommendedName>
</protein>
<dbReference type="InterPro" id="IPR039126">
    <property type="entry name" value="GGACT"/>
</dbReference>
<feature type="active site" description="Proton acceptor" evidence="4">
    <location>
        <position position="87"/>
    </location>
</feature>
<dbReference type="GO" id="GO:0016746">
    <property type="term" value="F:acyltransferase activity"/>
    <property type="evidence" value="ECO:0007669"/>
    <property type="project" value="UniProtKB-KW"/>
</dbReference>
<evidence type="ECO:0000256" key="4">
    <source>
        <dbReference type="PIRSR" id="PIRSR639126-1"/>
    </source>
</evidence>
<evidence type="ECO:0000259" key="6">
    <source>
        <dbReference type="Pfam" id="PF06094"/>
    </source>
</evidence>
<dbReference type="Pfam" id="PF06094">
    <property type="entry name" value="GGACT"/>
    <property type="match status" value="1"/>
</dbReference>
<evidence type="ECO:0000256" key="2">
    <source>
        <dbReference type="ARBA" id="ARBA00008861"/>
    </source>
</evidence>
<dbReference type="Gramene" id="Psat02G0397400-T1">
    <property type="protein sequence ID" value="KAI5438058.1"/>
    <property type="gene ID" value="KIW84_023974"/>
</dbReference>
<dbReference type="InterPro" id="IPR036568">
    <property type="entry name" value="GGCT-like_sf"/>
</dbReference>
<evidence type="ECO:0000313" key="8">
    <source>
        <dbReference type="Proteomes" id="UP001058974"/>
    </source>
</evidence>
<dbReference type="CDD" id="cd06661">
    <property type="entry name" value="GGCT_like"/>
    <property type="match status" value="1"/>
</dbReference>
<comment type="function">
    <text evidence="1">Putative gamma-glutamylcyclotransferase.</text>
</comment>
<dbReference type="GO" id="GO:0005829">
    <property type="term" value="C:cytosol"/>
    <property type="evidence" value="ECO:0007669"/>
    <property type="project" value="TreeGrafter"/>
</dbReference>